<evidence type="ECO:0000256" key="2">
    <source>
        <dbReference type="SAM" id="MobiDB-lite"/>
    </source>
</evidence>
<keyword evidence="3" id="KW-0812">Transmembrane</keyword>
<name>A0AB39BE65_9MICO</name>
<dbReference type="AlphaFoldDB" id="A0AB39BE65"/>
<accession>A0AB39BE65</accession>
<protein>
    <submittedName>
        <fullName evidence="5">Uncharacterized protein</fullName>
    </submittedName>
</protein>
<feature type="signal peptide" evidence="4">
    <location>
        <begin position="1"/>
        <end position="33"/>
    </location>
</feature>
<gene>
    <name evidence="5" type="ORF">ABFY20_15010</name>
</gene>
<dbReference type="RefSeq" id="WP_368497039.1">
    <property type="nucleotide sequence ID" value="NZ_CP162511.1"/>
</dbReference>
<sequence>MSSRPPRRRPRWLVRTAAAVAIGAVLAGGSVVAAPPQSAQASWQGDASTWINGLNSSLSGISEVFGKKLGPLNIALSFAVPLISSIFGDGGGGKDPGPGIQDVLDKLGELDDIENRLDVMQEKLAQIESEVLKVDVDTLMGTCTVQTAPLKDYLTKVRASQTDYENVLTEIDRLREEKSSDKNRLKAYVDAFIKSTLGATDQYSVNSSAMAQSITTVHERMVSGGGGSGVIQDCGTAYLAQWRFAHTASGQAQSVTADQAGAWVDDRQYYEPLQNLVQYWQIAQTQGVFLLQQAALMQATKQYVKQSGQQVLPADASAVCSRALSTEKAPNAAVVCDTSLKFSKGFYTDIVDEWRQVGVPLSDDKVMMSLGTDVTGAQKTVPVYDAKTEKYTDTKVSTVSRLWVRDPAASGVPWQWGTWATGATATSYAGFSGFVPAGSAQWGDLVGGYQVSHPGVKPDVMQPQQSFPGVSDTYAASKVPAYAPTDIIAAMSTAKSSAEAGSDPAATPAVFAASGIDMVWMPGEKASWNFSFVNGDGFGALGGLDFPPSGLFVPESSNRLYFGSEGLSIKCFVARADGALCTSGTPGSGATAGSTLDPNVGSWFIGRQGTGWSTEEGRAGFEIQPVNQNMDHFYGYSGSASRCEGRSCLYMIDTMYQQPRWLAPFTLKDGSVVEGDPSTEATLWPVAPMPAECGKTIWGAPTRCGTQLDAWLKANIPNPNVSGPVITAQPVVTPVDNTGTVTCPVPTWQQSATEAGVPIVTSQATWAGWVSNTRSAKATAAIGAPFVLGDLAKDWTPKPKSFSVLCTYTARYTDLANVTVVTSKAASAIYQQGVYRLGLTGEPGDPGSPTPSESPAQPAADGSDTLAATGAAPAGWLGAAGLVLLLGAALAVASRLRLRARRARG</sequence>
<evidence type="ECO:0000313" key="5">
    <source>
        <dbReference type="EMBL" id="XDI04634.1"/>
    </source>
</evidence>
<evidence type="ECO:0000256" key="3">
    <source>
        <dbReference type="SAM" id="Phobius"/>
    </source>
</evidence>
<dbReference type="InterPro" id="IPR006311">
    <property type="entry name" value="TAT_signal"/>
</dbReference>
<evidence type="ECO:0000256" key="4">
    <source>
        <dbReference type="SAM" id="SignalP"/>
    </source>
</evidence>
<keyword evidence="1" id="KW-0175">Coiled coil</keyword>
<dbReference type="PROSITE" id="PS51318">
    <property type="entry name" value="TAT"/>
    <property type="match status" value="1"/>
</dbReference>
<keyword evidence="4" id="KW-0732">Signal</keyword>
<feature type="coiled-coil region" evidence="1">
    <location>
        <begin position="157"/>
        <end position="191"/>
    </location>
</feature>
<reference evidence="5" key="1">
    <citation type="submission" date="2024-05" db="EMBL/GenBank/DDBJ databases">
        <title>Herbiconiux sp. A18JL235.</title>
        <authorList>
            <person name="Zhang G."/>
        </authorList>
    </citation>
    <scope>NUCLEOTIDE SEQUENCE</scope>
    <source>
        <strain evidence="5">A18JL235</strain>
    </source>
</reference>
<keyword evidence="3" id="KW-1133">Transmembrane helix</keyword>
<keyword evidence="3" id="KW-0472">Membrane</keyword>
<feature type="chain" id="PRO_5044251799" evidence="4">
    <location>
        <begin position="34"/>
        <end position="905"/>
    </location>
</feature>
<feature type="transmembrane region" description="Helical" evidence="3">
    <location>
        <begin position="874"/>
        <end position="894"/>
    </location>
</feature>
<proteinExistence type="predicted"/>
<feature type="region of interest" description="Disordered" evidence="2">
    <location>
        <begin position="840"/>
        <end position="865"/>
    </location>
</feature>
<evidence type="ECO:0000256" key="1">
    <source>
        <dbReference type="SAM" id="Coils"/>
    </source>
</evidence>
<feature type="coiled-coil region" evidence="1">
    <location>
        <begin position="103"/>
        <end position="130"/>
    </location>
</feature>
<organism evidence="5">
    <name type="scientific">Herbiconiux sp. A18JL235</name>
    <dbReference type="NCBI Taxonomy" id="3152363"/>
    <lineage>
        <taxon>Bacteria</taxon>
        <taxon>Bacillati</taxon>
        <taxon>Actinomycetota</taxon>
        <taxon>Actinomycetes</taxon>
        <taxon>Micrococcales</taxon>
        <taxon>Microbacteriaceae</taxon>
        <taxon>Herbiconiux</taxon>
    </lineage>
</organism>
<dbReference type="EMBL" id="CP162511">
    <property type="protein sequence ID" value="XDI04634.1"/>
    <property type="molecule type" value="Genomic_DNA"/>
</dbReference>